<name>A0AAV9P924_9PEZI</name>
<sequence length="233" mass="25355">MNLSIITEGSSHKKCYECRDMLEKHEEVKEAVAFECSNLKRSQLNTERLKNMTKDDPKTKKAEDRPETPASSKRKSGASSGPPTPGGLILNRLSALLTPAPLETQTHQPKNRFEGHHAYRRSRSGTNTSLQSGNRRDSVQSGHASDERAKGHRRNSIATMSSGSTRASRPAPAPAIPEDDPAPPEDPAPPAGGVDEEHGPADDPEPVEEAGRARPPYPVDGTERRLKKPIPPK</sequence>
<feature type="compositionally biased region" description="Basic and acidic residues" evidence="1">
    <location>
        <begin position="47"/>
        <end position="67"/>
    </location>
</feature>
<feature type="compositionally biased region" description="Basic and acidic residues" evidence="1">
    <location>
        <begin position="134"/>
        <end position="149"/>
    </location>
</feature>
<feature type="region of interest" description="Disordered" evidence="1">
    <location>
        <begin position="37"/>
        <end position="233"/>
    </location>
</feature>
<feature type="compositionally biased region" description="Low complexity" evidence="1">
    <location>
        <begin position="161"/>
        <end position="170"/>
    </location>
</feature>
<proteinExistence type="predicted"/>
<evidence type="ECO:0000313" key="3">
    <source>
        <dbReference type="Proteomes" id="UP001337655"/>
    </source>
</evidence>
<dbReference type="RefSeq" id="XP_064658844.1">
    <property type="nucleotide sequence ID" value="XM_064802719.1"/>
</dbReference>
<feature type="compositionally biased region" description="Polar residues" evidence="1">
    <location>
        <begin position="124"/>
        <end position="133"/>
    </location>
</feature>
<dbReference type="EMBL" id="JAVRRT010000008">
    <property type="protein sequence ID" value="KAK5169498.1"/>
    <property type="molecule type" value="Genomic_DNA"/>
</dbReference>
<dbReference type="Proteomes" id="UP001337655">
    <property type="component" value="Unassembled WGS sequence"/>
</dbReference>
<reference evidence="2 3" key="1">
    <citation type="submission" date="2023-08" db="EMBL/GenBank/DDBJ databases">
        <title>Black Yeasts Isolated from many extreme environments.</title>
        <authorList>
            <person name="Coleine C."/>
            <person name="Stajich J.E."/>
            <person name="Selbmann L."/>
        </authorList>
    </citation>
    <scope>NUCLEOTIDE SEQUENCE [LARGE SCALE GENOMIC DNA]</scope>
    <source>
        <strain evidence="2 3">CCFEE 5935</strain>
    </source>
</reference>
<evidence type="ECO:0000256" key="1">
    <source>
        <dbReference type="SAM" id="MobiDB-lite"/>
    </source>
</evidence>
<accession>A0AAV9P924</accession>
<dbReference type="GeneID" id="89926815"/>
<protein>
    <submittedName>
        <fullName evidence="2">Uncharacterized protein</fullName>
    </submittedName>
</protein>
<comment type="caution">
    <text evidence="2">The sequence shown here is derived from an EMBL/GenBank/DDBJ whole genome shotgun (WGS) entry which is preliminary data.</text>
</comment>
<keyword evidence="3" id="KW-1185">Reference proteome</keyword>
<organism evidence="2 3">
    <name type="scientific">Saxophila tyrrhenica</name>
    <dbReference type="NCBI Taxonomy" id="1690608"/>
    <lineage>
        <taxon>Eukaryota</taxon>
        <taxon>Fungi</taxon>
        <taxon>Dikarya</taxon>
        <taxon>Ascomycota</taxon>
        <taxon>Pezizomycotina</taxon>
        <taxon>Dothideomycetes</taxon>
        <taxon>Dothideomycetidae</taxon>
        <taxon>Mycosphaerellales</taxon>
        <taxon>Extremaceae</taxon>
        <taxon>Saxophila</taxon>
    </lineage>
</organism>
<dbReference type="AlphaFoldDB" id="A0AAV9P924"/>
<gene>
    <name evidence="2" type="ORF">LTR77_005474</name>
</gene>
<evidence type="ECO:0000313" key="2">
    <source>
        <dbReference type="EMBL" id="KAK5169498.1"/>
    </source>
</evidence>